<organism evidence="2 3">
    <name type="scientific">Mycoplasmopsis fermentans (strain M64)</name>
    <name type="common">Mycoplasma fermentans</name>
    <dbReference type="NCBI Taxonomy" id="943945"/>
    <lineage>
        <taxon>Bacteria</taxon>
        <taxon>Bacillati</taxon>
        <taxon>Mycoplasmatota</taxon>
        <taxon>Mycoplasmoidales</taxon>
        <taxon>Metamycoplasmataceae</taxon>
        <taxon>Mycoplasmopsis</taxon>
    </lineage>
</organism>
<dbReference type="SUPFAM" id="SSF52317">
    <property type="entry name" value="Class I glutamine amidotransferase-like"/>
    <property type="match status" value="1"/>
</dbReference>
<accession>A0AB32XBB9</accession>
<dbReference type="InterPro" id="IPR050325">
    <property type="entry name" value="Prot/Nucl_acid_deglycase"/>
</dbReference>
<dbReference type="EMBL" id="CP002458">
    <property type="protein sequence ID" value="ADV34343.1"/>
    <property type="molecule type" value="Genomic_DNA"/>
</dbReference>
<proteinExistence type="predicted"/>
<reference evidence="2 3" key="1">
    <citation type="journal article" date="2011" name="J. Bacteriol.">
        <title>Genome sequence of the repetitive-sequence-rich Mycoplasma fermentans strain M64.</title>
        <authorList>
            <person name="Shu H.W."/>
            <person name="Liu T.T."/>
            <person name="Chang H.Y."/>
            <person name="Liu Y.M."/>
            <person name="Wu K.M."/>
            <person name="Shu H.Y."/>
            <person name="Tsai S.F."/>
            <person name="Hsiao K.J."/>
            <person name="Hu W.S."/>
            <person name="Ng W.V."/>
        </authorList>
    </citation>
    <scope>NUCLEOTIDE SEQUENCE [LARGE SCALE GENOMIC DNA]</scope>
    <source>
        <strain evidence="2 3">M64</strain>
    </source>
</reference>
<dbReference type="CDD" id="cd03135">
    <property type="entry name" value="GATase1_DJ-1"/>
    <property type="match status" value="1"/>
</dbReference>
<dbReference type="PANTHER" id="PTHR48094:SF12">
    <property type="entry name" value="PARKINSON DISEASE PROTEIN 7 HOMOLOG"/>
    <property type="match status" value="1"/>
</dbReference>
<dbReference type="RefSeq" id="WP_013354561.1">
    <property type="nucleotide sequence ID" value="NC_014921.1"/>
</dbReference>
<name>A0AB32XBB9_MYCFM</name>
<gene>
    <name evidence="2" type="ordered locus">MfeM64YM_0339</name>
</gene>
<protein>
    <recommendedName>
        <fullName evidence="1">DJ-1/PfpI domain-containing protein</fullName>
    </recommendedName>
</protein>
<dbReference type="PANTHER" id="PTHR48094">
    <property type="entry name" value="PROTEIN/NUCLEIC ACID DEGLYCASE DJ-1-RELATED"/>
    <property type="match status" value="1"/>
</dbReference>
<evidence type="ECO:0000313" key="2">
    <source>
        <dbReference type="EMBL" id="ADV34343.1"/>
    </source>
</evidence>
<dbReference type="Pfam" id="PF01965">
    <property type="entry name" value="DJ-1_PfpI"/>
    <property type="match status" value="1"/>
</dbReference>
<dbReference type="GO" id="GO:0005737">
    <property type="term" value="C:cytoplasm"/>
    <property type="evidence" value="ECO:0007669"/>
    <property type="project" value="TreeGrafter"/>
</dbReference>
<dbReference type="InterPro" id="IPR029062">
    <property type="entry name" value="Class_I_gatase-like"/>
</dbReference>
<dbReference type="Gene3D" id="3.40.50.880">
    <property type="match status" value="1"/>
</dbReference>
<dbReference type="KEGG" id="mfm:MfeM64YM_0339"/>
<evidence type="ECO:0000259" key="1">
    <source>
        <dbReference type="Pfam" id="PF01965"/>
    </source>
</evidence>
<evidence type="ECO:0000313" key="3">
    <source>
        <dbReference type="Proteomes" id="UP000007473"/>
    </source>
</evidence>
<feature type="domain" description="DJ-1/PfpI" evidence="1">
    <location>
        <begin position="1"/>
        <end position="162"/>
    </location>
</feature>
<dbReference type="Proteomes" id="UP000007473">
    <property type="component" value="Chromosome"/>
</dbReference>
<dbReference type="InterPro" id="IPR002818">
    <property type="entry name" value="DJ-1/PfpI"/>
</dbReference>
<dbReference type="AlphaFoldDB" id="A0AB32XBB9"/>
<sequence length="179" mass="20083">MKLLVLTHPMFNDIELTTVLGCLIRSGKMSKITLYNHKHKSATGQFGVTTLALENKVNLDEYDAIFIPGGKGAQELRKDPESLKVIDYFIKNDKWVCAICDAPNVLYENHFIDDKVKYSSFPIIPLVGGKNRNEKMVTVNNKIITGRCAASSMEFGLTLVKEFFGEDVYEPIRKGMFGA</sequence>